<dbReference type="InterPro" id="IPR002562">
    <property type="entry name" value="3'-5'_exonuclease_dom"/>
</dbReference>
<evidence type="ECO:0000313" key="4">
    <source>
        <dbReference type="EMBL" id="WAR30364.1"/>
    </source>
</evidence>
<dbReference type="PANTHER" id="PTHR47765">
    <property type="entry name" value="3'-5' EXONUCLEASE DOMAIN-CONTAINING PROTEIN"/>
    <property type="match status" value="1"/>
</dbReference>
<feature type="region of interest" description="Disordered" evidence="1">
    <location>
        <begin position="1"/>
        <end position="25"/>
    </location>
</feature>
<dbReference type="EMBL" id="CP111028">
    <property type="protein sequence ID" value="WAR30364.1"/>
    <property type="molecule type" value="Genomic_DNA"/>
</dbReference>
<evidence type="ECO:0000259" key="2">
    <source>
        <dbReference type="Pfam" id="PF01612"/>
    </source>
</evidence>
<evidence type="ECO:0000256" key="1">
    <source>
        <dbReference type="SAM" id="MobiDB-lite"/>
    </source>
</evidence>
<gene>
    <name evidence="4" type="ORF">MAR_032906</name>
</gene>
<accession>A0ABY7GA92</accession>
<feature type="region of interest" description="Disordered" evidence="1">
    <location>
        <begin position="105"/>
        <end position="138"/>
    </location>
</feature>
<proteinExistence type="predicted"/>
<evidence type="ECO:0000259" key="3">
    <source>
        <dbReference type="Pfam" id="PF01927"/>
    </source>
</evidence>
<feature type="domain" description="3'-5' exonuclease" evidence="2">
    <location>
        <begin position="521"/>
        <end position="739"/>
    </location>
</feature>
<dbReference type="Pfam" id="PF01612">
    <property type="entry name" value="DNA_pol_A_exo1"/>
    <property type="match status" value="1"/>
</dbReference>
<sequence>MAEHRPEKGIDFTGAPVAGPSKTPQVDTGVEIWETTQQHIQGASSGGINTTDFGASGIEGATHVSEKGGWDLDKGCDSNSGWEEDLSAQTYEQYVVKPKIYNPKDFKPMVQQGGSSENSKSESSASSERWAAKTLASSPLQPNIDEMNRVMSQLEHMWQDDTRKDRTKMSQYLAHQYATSVNPFALVVHLLEHASDMHVAKTTTLAFQVIKEFDKYCKQNRSKLDIEKLLSKNMEMQVFSLGTRKHMTMFEIIVRCFDLRYQGNDHFLPVVKKFLENKKFKEAAVCAGKLGLQKHFEMHEIILPLLLQDKVNLLETFACGQPEYQQSLVQYLDHLCDRNTNLDLVLSSAQHVSGVKRDKFQKKALSKLAIRLMKLYKIQPDLCPNISNARGVGALRYLLHKRYIEKGMGSGSWEEMIEGAVGENNYMKEQLVEQLALFSEVVEAVKWANYYQLDDSVIPEVVKVARDELRSQPESQQTPMLPGLPQTQATADEEDWENSCFTEAEISSAYHQLSLPLESVHIVDTLEKYRECLSCITKPGTIVGIDSEWKPAFLGQIQKVALLQLALRDKAYLLDLPALDKFAVGENNQLWEKFFTSFLCSEKVLKLGYGIESDLKMLLRTFPTMQEQMTKVRRIVNLDILAKKLALKDVQPVFLDENEDSDTIPKPKTENEDEDPELDPGSGNMEKGLSELVRRCLGRPLNKSEQMSNWERRPLRPEQIRYATLDAFVLIELYDILVKLAGEQSPGMDMEPMISMKWLKPSKNEKRRAKQRGDHRQKVPRRVPSFQKPITGAPMSAKDLRVVVDTMLQGLGKQLRSCGVDVHITDPFTDHYRAIEICRKENRIVLTSGMPYDLILGSVGADKCYNVMCEEDLKLLAKRKRQLVAQQAAEEFGSEIKDEPDESKNSAANNNNFDQSEELVSRFLDYDIDWYTITVMSTSAALQTETVPQSMFSKVEKFYCCARCGKIFWEGSHFERVCEQFSHVLNMKPGEETVYDKLNENSNELNK</sequence>
<dbReference type="Pfam" id="PF01927">
    <property type="entry name" value="Mut7-C"/>
    <property type="match status" value="1"/>
</dbReference>
<feature type="compositionally biased region" description="Basic and acidic residues" evidence="1">
    <location>
        <begin position="1"/>
        <end position="10"/>
    </location>
</feature>
<keyword evidence="5" id="KW-1185">Reference proteome</keyword>
<dbReference type="Proteomes" id="UP001164746">
    <property type="component" value="Chromosome 17"/>
</dbReference>
<dbReference type="Gene3D" id="3.30.420.10">
    <property type="entry name" value="Ribonuclease H-like superfamily/Ribonuclease H"/>
    <property type="match status" value="1"/>
</dbReference>
<dbReference type="InterPro" id="IPR036397">
    <property type="entry name" value="RNaseH_sf"/>
</dbReference>
<dbReference type="InterPro" id="IPR052408">
    <property type="entry name" value="Exonuclease_MUT-7-like"/>
</dbReference>
<reference evidence="4" key="1">
    <citation type="submission" date="2022-11" db="EMBL/GenBank/DDBJ databases">
        <title>Centuries of genome instability and evolution in soft-shell clam transmissible cancer (bioRxiv).</title>
        <authorList>
            <person name="Hart S.F.M."/>
            <person name="Yonemitsu M.A."/>
            <person name="Giersch R.M."/>
            <person name="Beal B.F."/>
            <person name="Arriagada G."/>
            <person name="Davis B.W."/>
            <person name="Ostrander E.A."/>
            <person name="Goff S.P."/>
            <person name="Metzger M.J."/>
        </authorList>
    </citation>
    <scope>NUCLEOTIDE SEQUENCE</scope>
    <source>
        <strain evidence="4">MELC-2E11</strain>
        <tissue evidence="4">Siphon/mantle</tissue>
    </source>
</reference>
<name>A0ABY7GA92_MYAAR</name>
<feature type="region of interest" description="Disordered" evidence="1">
    <location>
        <begin position="658"/>
        <end position="685"/>
    </location>
</feature>
<feature type="compositionally biased region" description="Low complexity" evidence="1">
    <location>
        <begin position="115"/>
        <end position="128"/>
    </location>
</feature>
<protein>
    <submittedName>
        <fullName evidence="4">MUT7-like protein</fullName>
    </submittedName>
</protein>
<dbReference type="InterPro" id="IPR002782">
    <property type="entry name" value="Mut7-C_RNAse_dom"/>
</dbReference>
<dbReference type="InterPro" id="IPR012337">
    <property type="entry name" value="RNaseH-like_sf"/>
</dbReference>
<evidence type="ECO:0000313" key="5">
    <source>
        <dbReference type="Proteomes" id="UP001164746"/>
    </source>
</evidence>
<dbReference type="PANTHER" id="PTHR47765:SF2">
    <property type="entry name" value="EXONUCLEASE MUT-7 HOMOLOG"/>
    <property type="match status" value="1"/>
</dbReference>
<dbReference type="SUPFAM" id="SSF53098">
    <property type="entry name" value="Ribonuclease H-like"/>
    <property type="match status" value="1"/>
</dbReference>
<organism evidence="4 5">
    <name type="scientific">Mya arenaria</name>
    <name type="common">Soft-shell clam</name>
    <dbReference type="NCBI Taxonomy" id="6604"/>
    <lineage>
        <taxon>Eukaryota</taxon>
        <taxon>Metazoa</taxon>
        <taxon>Spiralia</taxon>
        <taxon>Lophotrochozoa</taxon>
        <taxon>Mollusca</taxon>
        <taxon>Bivalvia</taxon>
        <taxon>Autobranchia</taxon>
        <taxon>Heteroconchia</taxon>
        <taxon>Euheterodonta</taxon>
        <taxon>Imparidentia</taxon>
        <taxon>Neoheterodontei</taxon>
        <taxon>Myida</taxon>
        <taxon>Myoidea</taxon>
        <taxon>Myidae</taxon>
        <taxon>Mya</taxon>
    </lineage>
</organism>
<feature type="domain" description="Mut7-C RNAse" evidence="3">
    <location>
        <begin position="801"/>
        <end position="979"/>
    </location>
</feature>